<feature type="transmembrane region" description="Helical" evidence="6">
    <location>
        <begin position="502"/>
        <end position="521"/>
    </location>
</feature>
<dbReference type="AlphaFoldDB" id="A0A9D4PR20"/>
<organism evidence="7 8">
    <name type="scientific">Rhipicephalus sanguineus</name>
    <name type="common">Brown dog tick</name>
    <name type="synonym">Ixodes sanguineus</name>
    <dbReference type="NCBI Taxonomy" id="34632"/>
    <lineage>
        <taxon>Eukaryota</taxon>
        <taxon>Metazoa</taxon>
        <taxon>Ecdysozoa</taxon>
        <taxon>Arthropoda</taxon>
        <taxon>Chelicerata</taxon>
        <taxon>Arachnida</taxon>
        <taxon>Acari</taxon>
        <taxon>Parasitiformes</taxon>
        <taxon>Ixodida</taxon>
        <taxon>Ixodoidea</taxon>
        <taxon>Ixodidae</taxon>
        <taxon>Rhipicephalinae</taxon>
        <taxon>Rhipicephalus</taxon>
        <taxon>Rhipicephalus</taxon>
    </lineage>
</organism>
<evidence type="ECO:0000256" key="3">
    <source>
        <dbReference type="ARBA" id="ARBA00022989"/>
    </source>
</evidence>
<evidence type="ECO:0000256" key="1">
    <source>
        <dbReference type="ARBA" id="ARBA00004141"/>
    </source>
</evidence>
<feature type="transmembrane region" description="Helical" evidence="6">
    <location>
        <begin position="51"/>
        <end position="74"/>
    </location>
</feature>
<dbReference type="InterPro" id="IPR018499">
    <property type="entry name" value="Tetraspanin/Peripherin"/>
</dbReference>
<sequence>MATTAPTSQLDATLTRHTETSEPAPKEPEAEGERSLSTTTRIHTELRTRGIIVGVNLVIVLLSLVALWCATYSYSVRPSSERGNLLNNVMSKSFLYTLFMHLDVFILVLSVSLTVVAAFGLVGALRENIAVLEAYQSLLALTILLNSVAAVAGMLMPQSARNHLKQAAFVEFIQGYRQTEYFQHIIDALQTSMRCCGFSEDTFHDWNLNEYFHCASGNPSRERCSVPFSCCRQRVLGVNETSDQSMPSGRFCGHGVLLMDDQEAWKRVYTRSCADAALTYVMDNLVVFICVVMVVNMFLLFMLVTSAVLQDQVHTITTVYEAYYKTLEQGQVVMQEAGLIKSPEMHHDNKSADKNPDKANDKDVRTATAAATSQFTQTLTRHAETSAPAQKQPQVERERSLSTTTRIHTELRTRGIIVGVNLVIVLLSLVALWCAAYSYAVRPSSERGNLLNNVMRKSFLYTLFMHLDVFILVLSVSLAVVAAFGLVGALRENIAVLEAYQSLLALTILLNSVAAVAGTLMPQSARNHLRQTAFVEFIQGYRQTEYFQHMMDALQKSMRCCGFSEDTFRDWNLNEYFHCASGNPSRERCSVPFSCCRSRVLSVNETSDQSMPSGRFCGHGVLLMDDQEAWRRVYTRSCADAALTYVMDNLVVFICVGMVLNMFLLFMLITSVVLQDQIHTITAVYEAYYKTLEEGQVVMQEAGIIKLPETPHDNKSMDKNPDKANDKVPV</sequence>
<evidence type="ECO:0000256" key="2">
    <source>
        <dbReference type="ARBA" id="ARBA00022692"/>
    </source>
</evidence>
<dbReference type="EMBL" id="JABSTV010001251">
    <property type="protein sequence ID" value="KAH7951482.1"/>
    <property type="molecule type" value="Genomic_DNA"/>
</dbReference>
<dbReference type="PANTHER" id="PTHR19282">
    <property type="entry name" value="TETRASPANIN"/>
    <property type="match status" value="1"/>
</dbReference>
<evidence type="ECO:0000256" key="6">
    <source>
        <dbReference type="SAM" id="Phobius"/>
    </source>
</evidence>
<dbReference type="VEuPathDB" id="VectorBase:RSAN_026683"/>
<protein>
    <recommendedName>
        <fullName evidence="9">Tetraspanin</fullName>
    </recommendedName>
</protein>
<feature type="region of interest" description="Disordered" evidence="5">
    <location>
        <begin position="1"/>
        <end position="39"/>
    </location>
</feature>
<evidence type="ECO:0000256" key="4">
    <source>
        <dbReference type="ARBA" id="ARBA00023136"/>
    </source>
</evidence>
<dbReference type="PANTHER" id="PTHR19282:SF556">
    <property type="entry name" value="TETRASPANIN"/>
    <property type="match status" value="1"/>
</dbReference>
<feature type="compositionally biased region" description="Polar residues" evidence="5">
    <location>
        <begin position="1"/>
        <end position="12"/>
    </location>
</feature>
<dbReference type="GO" id="GO:0016020">
    <property type="term" value="C:membrane"/>
    <property type="evidence" value="ECO:0007669"/>
    <property type="project" value="UniProtKB-SubCell"/>
</dbReference>
<feature type="transmembrane region" description="Helical" evidence="6">
    <location>
        <begin position="285"/>
        <end position="309"/>
    </location>
</feature>
<dbReference type="Proteomes" id="UP000821837">
    <property type="component" value="Chromosome 5"/>
</dbReference>
<evidence type="ECO:0000256" key="5">
    <source>
        <dbReference type="SAM" id="MobiDB-lite"/>
    </source>
</evidence>
<feature type="compositionally biased region" description="Basic and acidic residues" evidence="5">
    <location>
        <begin position="709"/>
        <end position="730"/>
    </location>
</feature>
<reference evidence="7" key="1">
    <citation type="journal article" date="2020" name="Cell">
        <title>Large-Scale Comparative Analyses of Tick Genomes Elucidate Their Genetic Diversity and Vector Capacities.</title>
        <authorList>
            <consortium name="Tick Genome and Microbiome Consortium (TIGMIC)"/>
            <person name="Jia N."/>
            <person name="Wang J."/>
            <person name="Shi W."/>
            <person name="Du L."/>
            <person name="Sun Y."/>
            <person name="Zhan W."/>
            <person name="Jiang J.F."/>
            <person name="Wang Q."/>
            <person name="Zhang B."/>
            <person name="Ji P."/>
            <person name="Bell-Sakyi L."/>
            <person name="Cui X.M."/>
            <person name="Yuan T.T."/>
            <person name="Jiang B.G."/>
            <person name="Yang W.F."/>
            <person name="Lam T.T."/>
            <person name="Chang Q.C."/>
            <person name="Ding S.J."/>
            <person name="Wang X.J."/>
            <person name="Zhu J.G."/>
            <person name="Ruan X.D."/>
            <person name="Zhao L."/>
            <person name="Wei J.T."/>
            <person name="Ye R.Z."/>
            <person name="Que T.C."/>
            <person name="Du C.H."/>
            <person name="Zhou Y.H."/>
            <person name="Cheng J.X."/>
            <person name="Dai P.F."/>
            <person name="Guo W.B."/>
            <person name="Han X.H."/>
            <person name="Huang E.J."/>
            <person name="Li L.F."/>
            <person name="Wei W."/>
            <person name="Gao Y.C."/>
            <person name="Liu J.Z."/>
            <person name="Shao H.Z."/>
            <person name="Wang X."/>
            <person name="Wang C.C."/>
            <person name="Yang T.C."/>
            <person name="Huo Q.B."/>
            <person name="Li W."/>
            <person name="Chen H.Y."/>
            <person name="Chen S.E."/>
            <person name="Zhou L.G."/>
            <person name="Ni X.B."/>
            <person name="Tian J.H."/>
            <person name="Sheng Y."/>
            <person name="Liu T."/>
            <person name="Pan Y.S."/>
            <person name="Xia L.Y."/>
            <person name="Li J."/>
            <person name="Zhao F."/>
            <person name="Cao W.C."/>
        </authorList>
    </citation>
    <scope>NUCLEOTIDE SEQUENCE</scope>
    <source>
        <strain evidence="7">Rsan-2018</strain>
    </source>
</reference>
<dbReference type="InterPro" id="IPR008952">
    <property type="entry name" value="Tetraspanin_EC2_sf"/>
</dbReference>
<feature type="region of interest" description="Disordered" evidence="5">
    <location>
        <begin position="708"/>
        <end position="730"/>
    </location>
</feature>
<comment type="subcellular location">
    <subcellularLocation>
        <location evidence="1">Membrane</location>
        <topology evidence="1">Multi-pass membrane protein</topology>
    </subcellularLocation>
</comment>
<feature type="transmembrane region" description="Helical" evidence="6">
    <location>
        <begin position="416"/>
        <end position="439"/>
    </location>
</feature>
<feature type="transmembrane region" description="Helical" evidence="6">
    <location>
        <begin position="137"/>
        <end position="156"/>
    </location>
</feature>
<reference evidence="7" key="2">
    <citation type="submission" date="2021-09" db="EMBL/GenBank/DDBJ databases">
        <authorList>
            <person name="Jia N."/>
            <person name="Wang J."/>
            <person name="Shi W."/>
            <person name="Du L."/>
            <person name="Sun Y."/>
            <person name="Zhan W."/>
            <person name="Jiang J."/>
            <person name="Wang Q."/>
            <person name="Zhang B."/>
            <person name="Ji P."/>
            <person name="Sakyi L.B."/>
            <person name="Cui X."/>
            <person name="Yuan T."/>
            <person name="Jiang B."/>
            <person name="Yang W."/>
            <person name="Lam T.T.-Y."/>
            <person name="Chang Q."/>
            <person name="Ding S."/>
            <person name="Wang X."/>
            <person name="Zhu J."/>
            <person name="Ruan X."/>
            <person name="Zhao L."/>
            <person name="Wei J."/>
            <person name="Que T."/>
            <person name="Du C."/>
            <person name="Cheng J."/>
            <person name="Dai P."/>
            <person name="Han X."/>
            <person name="Huang E."/>
            <person name="Gao Y."/>
            <person name="Liu J."/>
            <person name="Shao H."/>
            <person name="Ye R."/>
            <person name="Li L."/>
            <person name="Wei W."/>
            <person name="Wang X."/>
            <person name="Wang C."/>
            <person name="Huo Q."/>
            <person name="Li W."/>
            <person name="Guo W."/>
            <person name="Chen H."/>
            <person name="Chen S."/>
            <person name="Zhou L."/>
            <person name="Zhou L."/>
            <person name="Ni X."/>
            <person name="Tian J."/>
            <person name="Zhou Y."/>
            <person name="Sheng Y."/>
            <person name="Liu T."/>
            <person name="Pan Y."/>
            <person name="Xia L."/>
            <person name="Li J."/>
            <person name="Zhao F."/>
            <person name="Cao W."/>
        </authorList>
    </citation>
    <scope>NUCLEOTIDE SEQUENCE</scope>
    <source>
        <strain evidence="7">Rsan-2018</strain>
        <tissue evidence="7">Larvae</tissue>
    </source>
</reference>
<comment type="caution">
    <text evidence="7">The sequence shown here is derived from an EMBL/GenBank/DDBJ whole genome shotgun (WGS) entry which is preliminary data.</text>
</comment>
<feature type="transmembrane region" description="Helical" evidence="6">
    <location>
        <begin position="459"/>
        <end position="490"/>
    </location>
</feature>
<proteinExistence type="predicted"/>
<feature type="compositionally biased region" description="Basic and acidic residues" evidence="5">
    <location>
        <begin position="14"/>
        <end position="34"/>
    </location>
</feature>
<dbReference type="Pfam" id="PF00335">
    <property type="entry name" value="Tetraspanin"/>
    <property type="match status" value="2"/>
</dbReference>
<dbReference type="SUPFAM" id="SSF48652">
    <property type="entry name" value="Tetraspanin"/>
    <property type="match status" value="1"/>
</dbReference>
<feature type="region of interest" description="Disordered" evidence="5">
    <location>
        <begin position="382"/>
        <end position="403"/>
    </location>
</feature>
<evidence type="ECO:0008006" key="9">
    <source>
        <dbReference type="Google" id="ProtNLM"/>
    </source>
</evidence>
<keyword evidence="8" id="KW-1185">Reference proteome</keyword>
<gene>
    <name evidence="7" type="ORF">HPB52_009799</name>
</gene>
<name>A0A9D4PR20_RHISA</name>
<keyword evidence="2 6" id="KW-0812">Transmembrane</keyword>
<accession>A0A9D4PR20</accession>
<dbReference type="VEuPathDB" id="VectorBase:RSAN_026210"/>
<feature type="transmembrane region" description="Helical" evidence="6">
    <location>
        <begin position="650"/>
        <end position="674"/>
    </location>
</feature>
<evidence type="ECO:0000313" key="7">
    <source>
        <dbReference type="EMBL" id="KAH7951482.1"/>
    </source>
</evidence>
<feature type="transmembrane region" description="Helical" evidence="6">
    <location>
        <begin position="94"/>
        <end position="125"/>
    </location>
</feature>
<keyword evidence="3 6" id="KW-1133">Transmembrane helix</keyword>
<evidence type="ECO:0000313" key="8">
    <source>
        <dbReference type="Proteomes" id="UP000821837"/>
    </source>
</evidence>
<keyword evidence="4 6" id="KW-0472">Membrane</keyword>
<dbReference type="Gene3D" id="1.10.1450.10">
    <property type="entry name" value="Tetraspanin"/>
    <property type="match status" value="2"/>
</dbReference>